<keyword evidence="2" id="KW-0808">Transferase</keyword>
<feature type="compositionally biased region" description="Low complexity" evidence="3">
    <location>
        <begin position="305"/>
        <end position="322"/>
    </location>
</feature>
<dbReference type="EMBL" id="JADQTO010000003">
    <property type="protein sequence ID" value="MBG0561222.1"/>
    <property type="molecule type" value="Genomic_DNA"/>
</dbReference>
<keyword evidence="1" id="KW-0328">Glycosyltransferase</keyword>
<dbReference type="PANTHER" id="PTHR45947:SF3">
    <property type="entry name" value="SULFOQUINOVOSYL TRANSFERASE SQD2"/>
    <property type="match status" value="1"/>
</dbReference>
<organism evidence="5 6">
    <name type="scientific">Actinoplanes aureus</name>
    <dbReference type="NCBI Taxonomy" id="2792083"/>
    <lineage>
        <taxon>Bacteria</taxon>
        <taxon>Bacillati</taxon>
        <taxon>Actinomycetota</taxon>
        <taxon>Actinomycetes</taxon>
        <taxon>Micromonosporales</taxon>
        <taxon>Micromonosporaceae</taxon>
        <taxon>Actinoplanes</taxon>
    </lineage>
</organism>
<evidence type="ECO:0000256" key="3">
    <source>
        <dbReference type="SAM" id="MobiDB-lite"/>
    </source>
</evidence>
<dbReference type="AlphaFoldDB" id="A0A931FVW9"/>
<dbReference type="InterPro" id="IPR028098">
    <property type="entry name" value="Glyco_trans_4-like_N"/>
</dbReference>
<protein>
    <submittedName>
        <fullName evidence="5">Glycosyltransferase family 4 protein</fullName>
    </submittedName>
</protein>
<feature type="region of interest" description="Disordered" evidence="3">
    <location>
        <begin position="278"/>
        <end position="322"/>
    </location>
</feature>
<dbReference type="Proteomes" id="UP000598146">
    <property type="component" value="Unassembled WGS sequence"/>
</dbReference>
<dbReference type="SUPFAM" id="SSF53756">
    <property type="entry name" value="UDP-Glycosyltransferase/glycogen phosphorylase"/>
    <property type="match status" value="1"/>
</dbReference>
<feature type="compositionally biased region" description="Low complexity" evidence="3">
    <location>
        <begin position="278"/>
        <end position="297"/>
    </location>
</feature>
<keyword evidence="6" id="KW-1185">Reference proteome</keyword>
<evidence type="ECO:0000313" key="6">
    <source>
        <dbReference type="Proteomes" id="UP000598146"/>
    </source>
</evidence>
<gene>
    <name evidence="5" type="ORF">I4J89_07075</name>
</gene>
<dbReference type="GO" id="GO:0016757">
    <property type="term" value="F:glycosyltransferase activity"/>
    <property type="evidence" value="ECO:0007669"/>
    <property type="project" value="UniProtKB-KW"/>
</dbReference>
<accession>A0A931FVW9</accession>
<name>A0A931FVW9_9ACTN</name>
<dbReference type="CDD" id="cd03801">
    <property type="entry name" value="GT4_PimA-like"/>
    <property type="match status" value="1"/>
</dbReference>
<evidence type="ECO:0000259" key="4">
    <source>
        <dbReference type="Pfam" id="PF13439"/>
    </source>
</evidence>
<dbReference type="PANTHER" id="PTHR45947">
    <property type="entry name" value="SULFOQUINOVOSYL TRANSFERASE SQD2"/>
    <property type="match status" value="1"/>
</dbReference>
<dbReference type="GO" id="GO:1901137">
    <property type="term" value="P:carbohydrate derivative biosynthetic process"/>
    <property type="evidence" value="ECO:0007669"/>
    <property type="project" value="UniProtKB-ARBA"/>
</dbReference>
<feature type="domain" description="Glycosyltransferase subfamily 4-like N-terminal" evidence="4">
    <location>
        <begin position="91"/>
        <end position="159"/>
    </location>
</feature>
<evidence type="ECO:0000256" key="2">
    <source>
        <dbReference type="ARBA" id="ARBA00022679"/>
    </source>
</evidence>
<dbReference type="Gene3D" id="3.40.50.2000">
    <property type="entry name" value="Glycogen Phosphorylase B"/>
    <property type="match status" value="4"/>
</dbReference>
<dbReference type="Pfam" id="PF13692">
    <property type="entry name" value="Glyco_trans_1_4"/>
    <property type="match status" value="1"/>
</dbReference>
<evidence type="ECO:0000256" key="1">
    <source>
        <dbReference type="ARBA" id="ARBA00022676"/>
    </source>
</evidence>
<dbReference type="Pfam" id="PF13439">
    <property type="entry name" value="Glyco_transf_4"/>
    <property type="match status" value="1"/>
</dbReference>
<sequence length="380" mass="39326">MILFAVLPGSIDDPAAPSGGNRYDREALRRLADSIFEVRESAVAGTWPRPASSHRQALTGVLASVPDGSTVLLDGLVACGVPDLLEPHADRLRLVVLVHLPLGDETGLTAAEAAELTALERRTLHLATAVVATSDQAAQHISDIYGLSRVHVAPPGVDPAPLAEPSPGGTRLLNVASLTPRKGQDVLLAALRQLDDLDWTCTIVGAGDIPGHIPGRDDSRVRFTGALTGAALDAAYADADLFVLPSRAETYGMVVTEALARGLPVVASDVGGVAEALGTAPPNAAPSSAPGSTAPGGSVPGGTAPGNAAPGGRPGRLLPPGDADALAATLRTWLTDPDLRARWRDRARARRDTLTGWDETARRLSDILLGVDSARFPRAR</sequence>
<dbReference type="InterPro" id="IPR050194">
    <property type="entry name" value="Glycosyltransferase_grp1"/>
</dbReference>
<reference evidence="5" key="1">
    <citation type="submission" date="2020-11" db="EMBL/GenBank/DDBJ databases">
        <title>Isolation and identification of active actinomycetes.</title>
        <authorList>
            <person name="Sun X."/>
        </authorList>
    </citation>
    <scope>NUCLEOTIDE SEQUENCE</scope>
    <source>
        <strain evidence="5">NEAU-A11</strain>
    </source>
</reference>
<proteinExistence type="predicted"/>
<evidence type="ECO:0000313" key="5">
    <source>
        <dbReference type="EMBL" id="MBG0561222.1"/>
    </source>
</evidence>
<comment type="caution">
    <text evidence="5">The sequence shown here is derived from an EMBL/GenBank/DDBJ whole genome shotgun (WGS) entry which is preliminary data.</text>
</comment>